<gene>
    <name evidence="3" type="ORF">GCM10010991_34620</name>
</gene>
<keyword evidence="1" id="KW-0732">Signal</keyword>
<dbReference type="InterPro" id="IPR036779">
    <property type="entry name" value="LysM_dom_sf"/>
</dbReference>
<proteinExistence type="predicted"/>
<dbReference type="CDD" id="cd00118">
    <property type="entry name" value="LysM"/>
    <property type="match status" value="1"/>
</dbReference>
<protein>
    <recommendedName>
        <fullName evidence="2">LysM domain-containing protein</fullName>
    </recommendedName>
</protein>
<reference evidence="3 4" key="1">
    <citation type="journal article" date="2014" name="Int. J. Syst. Evol. Microbiol.">
        <title>Complete genome sequence of Corynebacterium casei LMG S-19264T (=DSM 44701T), isolated from a smear-ripened cheese.</title>
        <authorList>
            <consortium name="US DOE Joint Genome Institute (JGI-PGF)"/>
            <person name="Walter F."/>
            <person name="Albersmeier A."/>
            <person name="Kalinowski J."/>
            <person name="Ruckert C."/>
        </authorList>
    </citation>
    <scope>NUCLEOTIDE SEQUENCE [LARGE SCALE GENOMIC DNA]</scope>
    <source>
        <strain evidence="3 4">CGMCC 1.7029</strain>
    </source>
</reference>
<evidence type="ECO:0000313" key="3">
    <source>
        <dbReference type="EMBL" id="GGO37992.1"/>
    </source>
</evidence>
<dbReference type="RefSeq" id="WP_146284170.1">
    <property type="nucleotide sequence ID" value="NZ_BMLP01000010.1"/>
</dbReference>
<comment type="caution">
    <text evidence="3">The sequence shown here is derived from an EMBL/GenBank/DDBJ whole genome shotgun (WGS) entry which is preliminary data.</text>
</comment>
<name>A0A917YP99_9RHOB</name>
<feature type="domain" description="LysM" evidence="2">
    <location>
        <begin position="29"/>
        <end position="78"/>
    </location>
</feature>
<dbReference type="SUPFAM" id="SSF53850">
    <property type="entry name" value="Periplasmic binding protein-like II"/>
    <property type="match status" value="1"/>
</dbReference>
<dbReference type="Gene3D" id="3.10.350.10">
    <property type="entry name" value="LysM domain"/>
    <property type="match status" value="1"/>
</dbReference>
<accession>A0A917YP99</accession>
<feature type="chain" id="PRO_5037479399" description="LysM domain-containing protein" evidence="1">
    <location>
        <begin position="25"/>
        <end position="365"/>
    </location>
</feature>
<dbReference type="AlphaFoldDB" id="A0A917YP99"/>
<keyword evidence="4" id="KW-1185">Reference proteome</keyword>
<feature type="signal peptide" evidence="1">
    <location>
        <begin position="1"/>
        <end position="24"/>
    </location>
</feature>
<dbReference type="Gene3D" id="3.40.190.10">
    <property type="entry name" value="Periplasmic binding protein-like II"/>
    <property type="match status" value="2"/>
</dbReference>
<dbReference type="Proteomes" id="UP000598196">
    <property type="component" value="Unassembled WGS sequence"/>
</dbReference>
<sequence>MRLYAKISGIAAGLICASTLASQAQVACEQYRATVGDTLLGIAMKAYGTKEYQKIYGANREAIGSNPDLLRVGTLITIPCADGSLPATAEQKAPDAETIAAQAARVAEQTKAQEAMPITLITGNGFLPFTDERLPGRGLFTELVETSVLRADAKQKLNVIFINDWASHLDTLLPLMAFDGSFPWTKPDCSQPAALSADDRYRCENYNFSEPFYEVVDGLFSRKGSGFAEALSHDELKGTRICRPEGLSTAHLASVGLAEPDVTFLRPERVATCFEALMAGQVDIVAVESQQATGTITMMKLQDEVVENPNLGEVNALHVVVHKQNPRGREVLDVLNAGLGNMLESGEWYDIVSGALKRQDALRVN</sequence>
<dbReference type="InterPro" id="IPR018392">
    <property type="entry name" value="LysM"/>
</dbReference>
<dbReference type="EMBL" id="BMLP01000010">
    <property type="protein sequence ID" value="GGO37992.1"/>
    <property type="molecule type" value="Genomic_DNA"/>
</dbReference>
<organism evidence="3 4">
    <name type="scientific">Gemmobacter aquaticus</name>
    <dbReference type="NCBI Taxonomy" id="490185"/>
    <lineage>
        <taxon>Bacteria</taxon>
        <taxon>Pseudomonadati</taxon>
        <taxon>Pseudomonadota</taxon>
        <taxon>Alphaproteobacteria</taxon>
        <taxon>Rhodobacterales</taxon>
        <taxon>Paracoccaceae</taxon>
        <taxon>Gemmobacter</taxon>
    </lineage>
</organism>
<evidence type="ECO:0000259" key="2">
    <source>
        <dbReference type="PROSITE" id="PS51782"/>
    </source>
</evidence>
<dbReference type="PROSITE" id="PS51782">
    <property type="entry name" value="LYSM"/>
    <property type="match status" value="1"/>
</dbReference>
<dbReference type="SMART" id="SM00257">
    <property type="entry name" value="LysM"/>
    <property type="match status" value="1"/>
</dbReference>
<dbReference type="OrthoDB" id="8479038at2"/>
<evidence type="ECO:0000256" key="1">
    <source>
        <dbReference type="SAM" id="SignalP"/>
    </source>
</evidence>
<evidence type="ECO:0000313" key="4">
    <source>
        <dbReference type="Proteomes" id="UP000598196"/>
    </source>
</evidence>